<evidence type="ECO:0000313" key="2">
    <source>
        <dbReference type="EMBL" id="RMB80103.1"/>
    </source>
</evidence>
<dbReference type="Proteomes" id="UP000270471">
    <property type="component" value="Unassembled WGS sequence"/>
</dbReference>
<dbReference type="PROSITE" id="PS51257">
    <property type="entry name" value="PROKAR_LIPOPROTEIN"/>
    <property type="match status" value="1"/>
</dbReference>
<feature type="chain" id="PRO_5018249907" evidence="1">
    <location>
        <begin position="22"/>
        <end position="92"/>
    </location>
</feature>
<protein>
    <submittedName>
        <fullName evidence="2">Uncharacterized protein</fullName>
    </submittedName>
</protein>
<reference evidence="2 3" key="1">
    <citation type="submission" date="2017-11" db="EMBL/GenBank/DDBJ databases">
        <title>Draft genome of actinobacteria isolated from guarana (Paullinia cupana (Mart.) Ducke.</title>
        <authorList>
            <person name="Siqueira K.A."/>
            <person name="Liotti R.G."/>
            <person name="Mendes T.A.O."/>
            <person name="Soares M.A."/>
        </authorList>
    </citation>
    <scope>NUCLEOTIDE SEQUENCE [LARGE SCALE GENOMIC DNA]</scope>
    <source>
        <strain evidence="2 3">193</strain>
    </source>
</reference>
<dbReference type="OrthoDB" id="4233732at2"/>
<proteinExistence type="predicted"/>
<dbReference type="EMBL" id="PENI01000047">
    <property type="protein sequence ID" value="RMB80103.1"/>
    <property type="molecule type" value="Genomic_DNA"/>
</dbReference>
<keyword evidence="3" id="KW-1185">Reference proteome</keyword>
<evidence type="ECO:0000313" key="3">
    <source>
        <dbReference type="Proteomes" id="UP000270471"/>
    </source>
</evidence>
<organism evidence="2 3">
    <name type="scientific">Streptomyces shenzhenensis</name>
    <dbReference type="NCBI Taxonomy" id="943815"/>
    <lineage>
        <taxon>Bacteria</taxon>
        <taxon>Bacillati</taxon>
        <taxon>Actinomycetota</taxon>
        <taxon>Actinomycetes</taxon>
        <taxon>Kitasatosporales</taxon>
        <taxon>Streptomycetaceae</taxon>
        <taxon>Streptomyces</taxon>
    </lineage>
</organism>
<feature type="signal peptide" evidence="1">
    <location>
        <begin position="1"/>
        <end position="21"/>
    </location>
</feature>
<gene>
    <name evidence="2" type="ORF">CTZ28_41875</name>
</gene>
<accession>A0A3M0I080</accession>
<dbReference type="AlphaFoldDB" id="A0A3M0I080"/>
<comment type="caution">
    <text evidence="2">The sequence shown here is derived from an EMBL/GenBank/DDBJ whole genome shotgun (WGS) entry which is preliminary data.</text>
</comment>
<name>A0A3M0I080_9ACTN</name>
<keyword evidence="1" id="KW-0732">Signal</keyword>
<dbReference type="RefSeq" id="WP_121895056.1">
    <property type="nucleotide sequence ID" value="NZ_PENI01000047.1"/>
</dbReference>
<sequence length="92" mass="9814">MRRATALLAAALLLGGGTAGCSDSKSYDEIVKDCTQALKGRPEGEKTKPDACKGVHADDYDALLMSQVIDDLGWTDEDGNVDKNKMLDSLQP</sequence>
<evidence type="ECO:0000256" key="1">
    <source>
        <dbReference type="SAM" id="SignalP"/>
    </source>
</evidence>